<accession>A0A4Y2CAG9</accession>
<feature type="region of interest" description="Disordered" evidence="2">
    <location>
        <begin position="242"/>
        <end position="265"/>
    </location>
</feature>
<keyword evidence="3" id="KW-1133">Transmembrane helix</keyword>
<feature type="compositionally biased region" description="Polar residues" evidence="2">
    <location>
        <begin position="1203"/>
        <end position="1221"/>
    </location>
</feature>
<dbReference type="EMBL" id="BGPR01000163">
    <property type="protein sequence ID" value="GBM01034.1"/>
    <property type="molecule type" value="Genomic_DNA"/>
</dbReference>
<gene>
    <name evidence="5" type="ORF">AVEN_55540_1</name>
</gene>
<dbReference type="Gene3D" id="2.10.25.10">
    <property type="entry name" value="Laminin"/>
    <property type="match status" value="1"/>
</dbReference>
<evidence type="ECO:0000256" key="2">
    <source>
        <dbReference type="SAM" id="MobiDB-lite"/>
    </source>
</evidence>
<feature type="region of interest" description="Disordered" evidence="2">
    <location>
        <begin position="208"/>
        <end position="228"/>
    </location>
</feature>
<keyword evidence="3" id="KW-0812">Transmembrane</keyword>
<feature type="compositionally biased region" description="Polar residues" evidence="2">
    <location>
        <begin position="803"/>
        <end position="815"/>
    </location>
</feature>
<dbReference type="Proteomes" id="UP000499080">
    <property type="component" value="Unassembled WGS sequence"/>
</dbReference>
<feature type="transmembrane region" description="Helical" evidence="3">
    <location>
        <begin position="1551"/>
        <end position="1575"/>
    </location>
</feature>
<dbReference type="OrthoDB" id="10040649at2759"/>
<keyword evidence="1" id="KW-1015">Disulfide bond</keyword>
<keyword evidence="1" id="KW-0245">EGF-like domain</keyword>
<dbReference type="PROSITE" id="PS50026">
    <property type="entry name" value="EGF_3"/>
    <property type="match status" value="1"/>
</dbReference>
<feature type="domain" description="EGF-like" evidence="4">
    <location>
        <begin position="1511"/>
        <end position="1547"/>
    </location>
</feature>
<proteinExistence type="predicted"/>
<protein>
    <recommendedName>
        <fullName evidence="4">EGF-like domain-containing protein</fullName>
    </recommendedName>
</protein>
<organism evidence="5 6">
    <name type="scientific">Araneus ventricosus</name>
    <name type="common">Orbweaver spider</name>
    <name type="synonym">Epeira ventricosa</name>
    <dbReference type="NCBI Taxonomy" id="182803"/>
    <lineage>
        <taxon>Eukaryota</taxon>
        <taxon>Metazoa</taxon>
        <taxon>Ecdysozoa</taxon>
        <taxon>Arthropoda</taxon>
        <taxon>Chelicerata</taxon>
        <taxon>Arachnida</taxon>
        <taxon>Araneae</taxon>
        <taxon>Araneomorphae</taxon>
        <taxon>Entelegynae</taxon>
        <taxon>Araneoidea</taxon>
        <taxon>Araneidae</taxon>
        <taxon>Araneus</taxon>
    </lineage>
</organism>
<feature type="disulfide bond" evidence="1">
    <location>
        <begin position="1537"/>
        <end position="1546"/>
    </location>
</feature>
<sequence length="1689" mass="188913">MIKLKRNVVMFTILTVGAVYFLYEDLRKIFTPMLQESKKVNLALDEQTGYIGRKLLALDSNVKEDSLKLKTELNPFITEKINNDGKMKEISKSSVSYYKLGRNRVKKLNRRKRNARHNDFSWKLRLNITNNENPPKGISNPGSEDDSSSKSGKEKFLNMAVQMEGASPDNSFKELHQAWDSLGLLLRRLYGNNTSLKENVRDVRAEISAESNDIESPDSPTEKPERGRTPKFLFGLLNFANSENPPLEGNGTTPENGVSSESVTSQKTNVVPMEGQTSTKVPLSTNATEAPMEAFGLAERVSEEPTVVPISETFVDFESTSSEFNTQFVEKFDKTSAGPIEISTIKPESSFTSEQLKEFCIGLLSRIQVSPKSIDHFSEEGGSGELEIMGMADKETPTGFQPLSTDVPKEVTTKSTNQRFGIWASIWNRFAGRRLVQHPIDVDLQSSITPKHDIILEKTQDGTNAFSLKSESSIVPSISDSTESDKDFFSDEDGSALTVPDCESFFRQIQNDVVFSKPNLLDIINNPILLNLDPAQFNFTEIHDDKQVRSMRSDSTDSDFESDFLFTEEMMNGLTAPFSNVKSTPKELSDGFAVKELSSEQSDKNSFENTVSNRDPISTLTSFDAQESFQSGAFDKSDTDNLIAENGKDLRKSATETAFLSEKFTTKQIQSFTGVLDDGLFIQSVNARTDESSEMPSSEVSADIDDRIFGILNFGSGERNLEDSDGLTTQNVSEFPENRSFHPDLINFASGDSELNKEFSVNEQGTTSTDSVTGLNIFDLILSLRKEASLMKNTESDNFDINEGNQQTESQSTIPSDEKPSMELQFDPKEKPTENQNVLDLTNMPATQSISDDQTPLQNIFDEKQHIEFHFDPEEKFTESQNVVLDSTNMPVTKSLSEDQTPFQNVLDDKRSGDGENRIFPALLNVFGSGDGRELSEIPIDPELNSEFSECLDCFENKSGSFSTDDYDDCGSDINDTVMLVGEKLSTTINPLSNKIVSDASVHDDAIYLNNKADVFSESNRDSLDISTRHSQKSLISSPVPETINYENYDDSTNIGYEATDYENYDNYENIGYEMINYEYHENSENYTTLQPLEHVHIEGECDESHFDINTEAFSASPAGTIKVPEDRRFMDTLFLTGSGVGGLFGNDDGEINLVQEPDTTSFPFQLPPVSPRQSRRGGRMDDASIATWSVEKKEHESEKQSDFTQPQKTSDNPKLNSQDTSLDEKALQIPEEEKGFGTDSISHLTTLGSFQTVVDRFNNPKINEDVTRISQDVSSKAVTAISIPTNSFIIPKKKAKDLPTRYCNHAGECNIDSNEGCITKEGRGVCDCRRSFVRHPDTDICEAPFMMRTSLKLPAEVFHEDLGDKYSELYKNKTRDAIDTMWLVVYQDPTLEYNIADIDVAGFEEGSLVIHWKLIFTVKNMSISEIVQEVDEKLEENFKSQAVLEFAPLNVENAKLLSFSGINPCEKKELNYCSKDADCMRDEYRGFRCHCKDGYLDNSKNPMYPGEICIAACPPDYCGENGYCEARWNGEKQCLCNGWYFGEKCNVSGILVISCFAGANGVLIVIVLAAVFFCKRRRQRGTRFYENNQIMFQPNREMGPFGRVSPRLAASIALDELGPTKTSKYMAISTPLYMKPDIQITSPSIMGSSISYDYDSTFDRTPSAEVNMEPPKYDSVPEAPKYNSVPEV</sequence>
<name>A0A4Y2CAG9_ARAVE</name>
<feature type="region of interest" description="Disordered" evidence="2">
    <location>
        <begin position="1150"/>
        <end position="1223"/>
    </location>
</feature>
<dbReference type="PROSITE" id="PS00022">
    <property type="entry name" value="EGF_1"/>
    <property type="match status" value="1"/>
</dbReference>
<comment type="caution">
    <text evidence="1">Lacks conserved residue(s) required for the propagation of feature annotation.</text>
</comment>
<evidence type="ECO:0000256" key="3">
    <source>
        <dbReference type="SAM" id="Phobius"/>
    </source>
</evidence>
<feature type="region of interest" description="Disordered" evidence="2">
    <location>
        <begin position="795"/>
        <end position="821"/>
    </location>
</feature>
<evidence type="ECO:0000259" key="4">
    <source>
        <dbReference type="PROSITE" id="PS50026"/>
    </source>
</evidence>
<feature type="compositionally biased region" description="Basic and acidic residues" evidence="2">
    <location>
        <begin position="1191"/>
        <end position="1202"/>
    </location>
</feature>
<keyword evidence="6" id="KW-1185">Reference proteome</keyword>
<evidence type="ECO:0000256" key="1">
    <source>
        <dbReference type="PROSITE-ProRule" id="PRU00076"/>
    </source>
</evidence>
<comment type="caution">
    <text evidence="5">The sequence shown here is derived from an EMBL/GenBank/DDBJ whole genome shotgun (WGS) entry which is preliminary data.</text>
</comment>
<reference evidence="5 6" key="1">
    <citation type="journal article" date="2019" name="Sci. Rep.">
        <title>Orb-weaving spider Araneus ventricosus genome elucidates the spidroin gene catalogue.</title>
        <authorList>
            <person name="Kono N."/>
            <person name="Nakamura H."/>
            <person name="Ohtoshi R."/>
            <person name="Moran D.A.P."/>
            <person name="Shinohara A."/>
            <person name="Yoshida Y."/>
            <person name="Fujiwara M."/>
            <person name="Mori M."/>
            <person name="Tomita M."/>
            <person name="Arakawa K."/>
        </authorList>
    </citation>
    <scope>NUCLEOTIDE SEQUENCE [LARGE SCALE GENOMIC DNA]</scope>
</reference>
<evidence type="ECO:0000313" key="5">
    <source>
        <dbReference type="EMBL" id="GBM01034.1"/>
    </source>
</evidence>
<keyword evidence="3" id="KW-0472">Membrane</keyword>
<dbReference type="InterPro" id="IPR000742">
    <property type="entry name" value="EGF"/>
</dbReference>
<feature type="region of interest" description="Disordered" evidence="2">
    <location>
        <begin position="126"/>
        <end position="152"/>
    </location>
</feature>
<evidence type="ECO:0000313" key="6">
    <source>
        <dbReference type="Proteomes" id="UP000499080"/>
    </source>
</evidence>
<feature type="transmembrane region" description="Helical" evidence="3">
    <location>
        <begin position="7"/>
        <end position="23"/>
    </location>
</feature>
<feature type="region of interest" description="Disordered" evidence="2">
    <location>
        <begin position="1662"/>
        <end position="1689"/>
    </location>
</feature>